<comment type="catalytic activity">
    <reaction evidence="10">
        <text>GTP + H2O = GDP + phosphate + H(+)</text>
        <dbReference type="Rhea" id="RHEA:19669"/>
        <dbReference type="ChEBI" id="CHEBI:15377"/>
        <dbReference type="ChEBI" id="CHEBI:15378"/>
        <dbReference type="ChEBI" id="CHEBI:37565"/>
        <dbReference type="ChEBI" id="CHEBI:43474"/>
        <dbReference type="ChEBI" id="CHEBI:58189"/>
        <dbReference type="EC" id="3.6.5.4"/>
    </reaction>
</comment>
<dbReference type="InterPro" id="IPR042101">
    <property type="entry name" value="SRP54_N_sf"/>
</dbReference>
<evidence type="ECO:0000313" key="12">
    <source>
        <dbReference type="EMBL" id="RZD15122.1"/>
    </source>
</evidence>
<name>A0A519BCW9_9DELT</name>
<keyword evidence="3" id="KW-1003">Cell membrane</keyword>
<dbReference type="InterPro" id="IPR036225">
    <property type="entry name" value="SRP/SRP_N"/>
</dbReference>
<dbReference type="Gene3D" id="3.40.50.300">
    <property type="entry name" value="P-loop containing nucleotide triphosphate hydrolases"/>
    <property type="match status" value="1"/>
</dbReference>
<dbReference type="SMART" id="SM00382">
    <property type="entry name" value="AAA"/>
    <property type="match status" value="1"/>
</dbReference>
<dbReference type="Gene3D" id="1.20.120.140">
    <property type="entry name" value="Signal recognition particle SRP54, nucleotide-binding domain"/>
    <property type="match status" value="1"/>
</dbReference>
<accession>A0A519BCW9</accession>
<evidence type="ECO:0000256" key="3">
    <source>
        <dbReference type="ARBA" id="ARBA00022475"/>
    </source>
</evidence>
<dbReference type="NCBIfam" id="TIGR00064">
    <property type="entry name" value="ftsY"/>
    <property type="match status" value="1"/>
</dbReference>
<dbReference type="SUPFAM" id="SSF52540">
    <property type="entry name" value="P-loop containing nucleoside triphosphate hydrolases"/>
    <property type="match status" value="1"/>
</dbReference>
<keyword evidence="5" id="KW-0547">Nucleotide-binding</keyword>
<organism evidence="12 13">
    <name type="scientific">Candidatus Acidulodesulfobacterium ferriphilum</name>
    <dbReference type="NCBI Taxonomy" id="2597223"/>
    <lineage>
        <taxon>Bacteria</taxon>
        <taxon>Deltaproteobacteria</taxon>
        <taxon>Candidatus Acidulodesulfobacterales</taxon>
        <taxon>Candidatus Acidulodesulfobacterium</taxon>
    </lineage>
</organism>
<gene>
    <name evidence="12" type="primary">ftsY</name>
    <name evidence="12" type="ORF">EVJ47_02295</name>
</gene>
<dbReference type="PANTHER" id="PTHR43134:SF1">
    <property type="entry name" value="SIGNAL RECOGNITION PARTICLE RECEPTOR SUBUNIT ALPHA"/>
    <property type="match status" value="1"/>
</dbReference>
<comment type="similarity">
    <text evidence="2">Belongs to the GTP-binding SRP family.</text>
</comment>
<feature type="domain" description="SRP54-type proteins GTP-binding" evidence="11">
    <location>
        <begin position="284"/>
        <end position="297"/>
    </location>
</feature>
<dbReference type="InterPro" id="IPR003593">
    <property type="entry name" value="AAA+_ATPase"/>
</dbReference>
<evidence type="ECO:0000256" key="8">
    <source>
        <dbReference type="ARBA" id="ARBA00023136"/>
    </source>
</evidence>
<keyword evidence="6" id="KW-0378">Hydrolase</keyword>
<dbReference type="Proteomes" id="UP000320813">
    <property type="component" value="Unassembled WGS sequence"/>
</dbReference>
<dbReference type="SUPFAM" id="SSF47364">
    <property type="entry name" value="Domain of the SRP/SRP receptor G-proteins"/>
    <property type="match status" value="1"/>
</dbReference>
<evidence type="ECO:0000256" key="10">
    <source>
        <dbReference type="ARBA" id="ARBA00048027"/>
    </source>
</evidence>
<dbReference type="Pfam" id="PF00448">
    <property type="entry name" value="SRP54"/>
    <property type="match status" value="1"/>
</dbReference>
<evidence type="ECO:0000313" key="13">
    <source>
        <dbReference type="Proteomes" id="UP000320813"/>
    </source>
</evidence>
<comment type="subcellular location">
    <subcellularLocation>
        <location evidence="1">Cell membrane</location>
        <topology evidence="1">Peripheral membrane protein</topology>
        <orientation evidence="1">Cytoplasmic side</orientation>
    </subcellularLocation>
</comment>
<dbReference type="Pfam" id="PF02881">
    <property type="entry name" value="SRP54_N"/>
    <property type="match status" value="1"/>
</dbReference>
<keyword evidence="8" id="KW-0472">Membrane</keyword>
<dbReference type="GO" id="GO:0005047">
    <property type="term" value="F:signal recognition particle binding"/>
    <property type="evidence" value="ECO:0007669"/>
    <property type="project" value="TreeGrafter"/>
</dbReference>
<dbReference type="GO" id="GO:0005737">
    <property type="term" value="C:cytoplasm"/>
    <property type="evidence" value="ECO:0007669"/>
    <property type="project" value="UniProtKB-ARBA"/>
</dbReference>
<dbReference type="FunFam" id="3.40.50.300:FF:000053">
    <property type="entry name" value="Signal recognition particle receptor FtsY"/>
    <property type="match status" value="1"/>
</dbReference>
<sequence>MKVFEKFKNFKDSLKKTKEALSEKVNSIFSFTKLEPADLDKLEEALVLSDISFQTANEIVEGIKKRVSKTKGGVNGQSPLTEGVIKDALKDEIKSKISKDFPGININNEKNIFLIVGVNGVGKTTTVGKLGKYYAGMGKKVIIAACDTFRAAGKEQLEVWGNRTGAYVVSGKENQDPASVAHDAVQKLKDKDFNLLIIDTAGRLHNKKHLMEELSKIKRIISKTNGRPPDETFIVIDASLGQNSLVQVEQFKELIDISGVIITKLDGSAKGGIIIDIIHKLNLPVRFIGTGESPDKISEFSPEIFADGLF</sequence>
<evidence type="ECO:0000256" key="9">
    <source>
        <dbReference type="ARBA" id="ARBA00023170"/>
    </source>
</evidence>
<evidence type="ECO:0000256" key="6">
    <source>
        <dbReference type="ARBA" id="ARBA00022801"/>
    </source>
</evidence>
<comment type="caution">
    <text evidence="12">The sequence shown here is derived from an EMBL/GenBank/DDBJ whole genome shotgun (WGS) entry which is preliminary data.</text>
</comment>
<evidence type="ECO:0000259" key="11">
    <source>
        <dbReference type="PROSITE" id="PS00300"/>
    </source>
</evidence>
<dbReference type="CDD" id="cd17874">
    <property type="entry name" value="FtsY"/>
    <property type="match status" value="1"/>
</dbReference>
<dbReference type="GO" id="GO:0005525">
    <property type="term" value="F:GTP binding"/>
    <property type="evidence" value="ECO:0007669"/>
    <property type="project" value="UniProtKB-KW"/>
</dbReference>
<dbReference type="GO" id="GO:0003924">
    <property type="term" value="F:GTPase activity"/>
    <property type="evidence" value="ECO:0007669"/>
    <property type="project" value="TreeGrafter"/>
</dbReference>
<evidence type="ECO:0000256" key="7">
    <source>
        <dbReference type="ARBA" id="ARBA00023134"/>
    </source>
</evidence>
<protein>
    <submittedName>
        <fullName evidence="12">Signal recognition particle-docking protein FtsY</fullName>
    </submittedName>
</protein>
<dbReference type="AlphaFoldDB" id="A0A519BCW9"/>
<evidence type="ECO:0000256" key="1">
    <source>
        <dbReference type="ARBA" id="ARBA00004413"/>
    </source>
</evidence>
<keyword evidence="4" id="KW-0963">Cytoplasm</keyword>
<dbReference type="InterPro" id="IPR013822">
    <property type="entry name" value="Signal_recog_particl_SRP54_hlx"/>
</dbReference>
<dbReference type="GO" id="GO:0005886">
    <property type="term" value="C:plasma membrane"/>
    <property type="evidence" value="ECO:0007669"/>
    <property type="project" value="UniProtKB-SubCell"/>
</dbReference>
<dbReference type="InterPro" id="IPR004390">
    <property type="entry name" value="SR_rcpt_FtsY"/>
</dbReference>
<keyword evidence="7" id="KW-0342">GTP-binding</keyword>
<evidence type="ECO:0000256" key="4">
    <source>
        <dbReference type="ARBA" id="ARBA00022490"/>
    </source>
</evidence>
<dbReference type="EMBL" id="SGBD01000001">
    <property type="protein sequence ID" value="RZD15122.1"/>
    <property type="molecule type" value="Genomic_DNA"/>
</dbReference>
<proteinExistence type="inferred from homology"/>
<dbReference type="SMART" id="SM00962">
    <property type="entry name" value="SRP54"/>
    <property type="match status" value="1"/>
</dbReference>
<evidence type="ECO:0000256" key="2">
    <source>
        <dbReference type="ARBA" id="ARBA00008531"/>
    </source>
</evidence>
<dbReference type="PROSITE" id="PS00300">
    <property type="entry name" value="SRP54"/>
    <property type="match status" value="1"/>
</dbReference>
<evidence type="ECO:0000256" key="5">
    <source>
        <dbReference type="ARBA" id="ARBA00022741"/>
    </source>
</evidence>
<keyword evidence="9" id="KW-0675">Receptor</keyword>
<reference evidence="12 13" key="1">
    <citation type="submission" date="2019-01" db="EMBL/GenBank/DDBJ databases">
        <title>Insights into ecological role of a new deltaproteobacterial order Candidatus Sinidesulfobacterales (Sva0485) by metagenomics and metatranscriptomics.</title>
        <authorList>
            <person name="Tan S."/>
            <person name="Liu J."/>
            <person name="Fang Y."/>
            <person name="Hedlund B.P."/>
            <person name="Lian Z.H."/>
            <person name="Huang L.Y."/>
            <person name="Li J.T."/>
            <person name="Huang L.N."/>
            <person name="Li W.J."/>
            <person name="Jiang H.C."/>
            <person name="Dong H.L."/>
            <person name="Shu W.S."/>
        </authorList>
    </citation>
    <scope>NUCLEOTIDE SEQUENCE [LARGE SCALE GENOMIC DNA]</scope>
    <source>
        <strain evidence="12">AP3</strain>
    </source>
</reference>
<dbReference type="GO" id="GO:0006614">
    <property type="term" value="P:SRP-dependent cotranslational protein targeting to membrane"/>
    <property type="evidence" value="ECO:0007669"/>
    <property type="project" value="InterPro"/>
</dbReference>
<dbReference type="InterPro" id="IPR000897">
    <property type="entry name" value="SRP54_GTPase_dom"/>
</dbReference>
<dbReference type="SMART" id="SM00963">
    <property type="entry name" value="SRP54_N"/>
    <property type="match status" value="1"/>
</dbReference>
<dbReference type="InterPro" id="IPR027417">
    <property type="entry name" value="P-loop_NTPase"/>
</dbReference>
<dbReference type="PANTHER" id="PTHR43134">
    <property type="entry name" value="SIGNAL RECOGNITION PARTICLE RECEPTOR SUBUNIT ALPHA"/>
    <property type="match status" value="1"/>
</dbReference>